<proteinExistence type="predicted"/>
<organism evidence="1">
    <name type="scientific">marine sediment metagenome</name>
    <dbReference type="NCBI Taxonomy" id="412755"/>
    <lineage>
        <taxon>unclassified sequences</taxon>
        <taxon>metagenomes</taxon>
        <taxon>ecological metagenomes</taxon>
    </lineage>
</organism>
<reference evidence="1" key="1">
    <citation type="journal article" date="2014" name="Front. Microbiol.">
        <title>High frequency of phylogenetically diverse reductive dehalogenase-homologous genes in deep subseafloor sedimentary metagenomes.</title>
        <authorList>
            <person name="Kawai M."/>
            <person name="Futagami T."/>
            <person name="Toyoda A."/>
            <person name="Takaki Y."/>
            <person name="Nishi S."/>
            <person name="Hori S."/>
            <person name="Arai W."/>
            <person name="Tsubouchi T."/>
            <person name="Morono Y."/>
            <person name="Uchiyama I."/>
            <person name="Ito T."/>
            <person name="Fujiyama A."/>
            <person name="Inagaki F."/>
            <person name="Takami H."/>
        </authorList>
    </citation>
    <scope>NUCLEOTIDE SEQUENCE</scope>
    <source>
        <strain evidence="1">Expedition CK06-06</strain>
    </source>
</reference>
<sequence length="54" mass="5723">MPSQFDRVLDELILIGATSGNMALRGTVLTKQATGPAFRNAKRVAYLIDASAAT</sequence>
<protein>
    <submittedName>
        <fullName evidence="1">Uncharacterized protein</fullName>
    </submittedName>
</protein>
<gene>
    <name evidence="1" type="ORF">S01H1_32797</name>
</gene>
<accession>X0V0H8</accession>
<evidence type="ECO:0000313" key="1">
    <source>
        <dbReference type="EMBL" id="GAG06023.1"/>
    </source>
</evidence>
<name>X0V0H8_9ZZZZ</name>
<dbReference type="AlphaFoldDB" id="X0V0H8"/>
<dbReference type="EMBL" id="BARS01020330">
    <property type="protein sequence ID" value="GAG06023.1"/>
    <property type="molecule type" value="Genomic_DNA"/>
</dbReference>
<comment type="caution">
    <text evidence="1">The sequence shown here is derived from an EMBL/GenBank/DDBJ whole genome shotgun (WGS) entry which is preliminary data.</text>
</comment>